<dbReference type="InterPro" id="IPR019331">
    <property type="entry name" value="FAM192A/Fyv6_N"/>
</dbReference>
<dbReference type="InParanoid" id="A0A136J3H5"/>
<comment type="subcellular location">
    <subcellularLocation>
        <location evidence="1">Nucleus</location>
    </subcellularLocation>
</comment>
<feature type="compositionally biased region" description="Polar residues" evidence="3">
    <location>
        <begin position="1"/>
        <end position="21"/>
    </location>
</feature>
<evidence type="ECO:0000256" key="2">
    <source>
        <dbReference type="ARBA" id="ARBA00023242"/>
    </source>
</evidence>
<dbReference type="InterPro" id="IPR039845">
    <property type="entry name" value="FAM192A"/>
</dbReference>
<gene>
    <name evidence="5" type="ORF">Micbo1qcDRAFT_161715</name>
</gene>
<feature type="compositionally biased region" description="Low complexity" evidence="3">
    <location>
        <begin position="38"/>
        <end position="55"/>
    </location>
</feature>
<protein>
    <submittedName>
        <fullName evidence="5">N-terminal domain of NEFA-interacting nuclear protein NIP30-domain-containing protein</fullName>
    </submittedName>
</protein>
<dbReference type="Pfam" id="PF10187">
    <property type="entry name" value="FAM192A_Fyv6_N"/>
    <property type="match status" value="1"/>
</dbReference>
<dbReference type="PANTHER" id="PTHR13495:SF0">
    <property type="entry name" value="PSME3-INTERACTING PROTEIN"/>
    <property type="match status" value="1"/>
</dbReference>
<dbReference type="Proteomes" id="UP000070501">
    <property type="component" value="Unassembled WGS sequence"/>
</dbReference>
<keyword evidence="2" id="KW-0539">Nucleus</keyword>
<feature type="compositionally biased region" description="Low complexity" evidence="3">
    <location>
        <begin position="88"/>
        <end position="102"/>
    </location>
</feature>
<feature type="non-terminal residue" evidence="5">
    <location>
        <position position="192"/>
    </location>
</feature>
<sequence>MSSRFVSGGTILTGSDGSTKQLLPSAGSSSASGGGDGDTAPAPAPAAAVAGTTLSRTAPPAAQVPRQTQQSPAAAAAPPHPSQEDEPSSSSSTTTAGPAAETDPAALARQAEWAAVQASLDRERREREAHRRAVATGEGAEKTLYAILQENKAAKQAAFEEANKIRNQFPTLDDDEIEFLDGVADGKRLEEE</sequence>
<accession>A0A136J3H5</accession>
<feature type="compositionally biased region" description="Low complexity" evidence="3">
    <location>
        <begin position="22"/>
        <end position="31"/>
    </location>
</feature>
<evidence type="ECO:0000313" key="5">
    <source>
        <dbReference type="EMBL" id="KXJ91712.1"/>
    </source>
</evidence>
<feature type="compositionally biased region" description="Basic and acidic residues" evidence="3">
    <location>
        <begin position="120"/>
        <end position="131"/>
    </location>
</feature>
<proteinExistence type="predicted"/>
<dbReference type="PANTHER" id="PTHR13495">
    <property type="entry name" value="NEFA-INTERACTING NUCLEAR PROTEIN NIP30"/>
    <property type="match status" value="1"/>
</dbReference>
<organism evidence="5 6">
    <name type="scientific">Microdochium bolleyi</name>
    <dbReference type="NCBI Taxonomy" id="196109"/>
    <lineage>
        <taxon>Eukaryota</taxon>
        <taxon>Fungi</taxon>
        <taxon>Dikarya</taxon>
        <taxon>Ascomycota</taxon>
        <taxon>Pezizomycotina</taxon>
        <taxon>Sordariomycetes</taxon>
        <taxon>Xylariomycetidae</taxon>
        <taxon>Xylariales</taxon>
        <taxon>Microdochiaceae</taxon>
        <taxon>Microdochium</taxon>
    </lineage>
</organism>
<evidence type="ECO:0000259" key="4">
    <source>
        <dbReference type="Pfam" id="PF10187"/>
    </source>
</evidence>
<evidence type="ECO:0000256" key="1">
    <source>
        <dbReference type="ARBA" id="ARBA00004123"/>
    </source>
</evidence>
<dbReference type="AlphaFoldDB" id="A0A136J3H5"/>
<feature type="region of interest" description="Disordered" evidence="3">
    <location>
        <begin position="1"/>
        <end position="139"/>
    </location>
</feature>
<evidence type="ECO:0000313" key="6">
    <source>
        <dbReference type="Proteomes" id="UP000070501"/>
    </source>
</evidence>
<feature type="domain" description="FAM192A/Fyv6 N-terminal" evidence="4">
    <location>
        <begin position="101"/>
        <end position="192"/>
    </location>
</feature>
<dbReference type="GO" id="GO:0005634">
    <property type="term" value="C:nucleus"/>
    <property type="evidence" value="ECO:0007669"/>
    <property type="project" value="UniProtKB-SubCell"/>
</dbReference>
<evidence type="ECO:0000256" key="3">
    <source>
        <dbReference type="SAM" id="MobiDB-lite"/>
    </source>
</evidence>
<keyword evidence="6" id="KW-1185">Reference proteome</keyword>
<name>A0A136J3H5_9PEZI</name>
<dbReference type="STRING" id="196109.A0A136J3H5"/>
<dbReference type="OrthoDB" id="75807at2759"/>
<dbReference type="EMBL" id="KQ964249">
    <property type="protein sequence ID" value="KXJ91712.1"/>
    <property type="molecule type" value="Genomic_DNA"/>
</dbReference>
<reference evidence="6" key="1">
    <citation type="submission" date="2016-02" db="EMBL/GenBank/DDBJ databases">
        <title>Draft genome sequence of Microdochium bolleyi, a fungal endophyte of beachgrass.</title>
        <authorList>
            <consortium name="DOE Joint Genome Institute"/>
            <person name="David A.S."/>
            <person name="May G."/>
            <person name="Haridas S."/>
            <person name="Lim J."/>
            <person name="Wang M."/>
            <person name="Labutti K."/>
            <person name="Lipzen A."/>
            <person name="Barry K."/>
            <person name="Grigoriev I.V."/>
        </authorList>
    </citation>
    <scope>NUCLEOTIDE SEQUENCE [LARGE SCALE GENOMIC DNA]</scope>
    <source>
        <strain evidence="6">J235TASD1</strain>
    </source>
</reference>